<dbReference type="Pfam" id="PF17974">
    <property type="entry name" value="GalBD_like"/>
    <property type="match status" value="1"/>
</dbReference>
<dbReference type="OrthoDB" id="1095434at2"/>
<feature type="domain" description="Endo-alpha-N-acetylgalactosaminidase" evidence="4">
    <location>
        <begin position="817"/>
        <end position="928"/>
    </location>
</feature>
<dbReference type="InterPro" id="IPR014718">
    <property type="entry name" value="GH-type_carb-bd"/>
</dbReference>
<dbReference type="Pfam" id="PF18080">
    <property type="entry name" value="Gal_mutarotas_3"/>
    <property type="match status" value="1"/>
</dbReference>
<dbReference type="Pfam" id="PF21466">
    <property type="entry name" value="GH101_dom-5"/>
    <property type="match status" value="1"/>
</dbReference>
<accession>A0A4Q7J2N5</accession>
<dbReference type="Proteomes" id="UP000292003">
    <property type="component" value="Unassembled WGS sequence"/>
</dbReference>
<evidence type="ECO:0000259" key="5">
    <source>
        <dbReference type="Pfam" id="PF18080"/>
    </source>
</evidence>
<feature type="domain" description="Endo-alpha-N-acetylgalactosaminidase" evidence="2">
    <location>
        <begin position="268"/>
        <end position="539"/>
    </location>
</feature>
<dbReference type="CDD" id="cd14244">
    <property type="entry name" value="GH_101_like"/>
    <property type="match status" value="1"/>
</dbReference>
<keyword evidence="8" id="KW-1185">Reference proteome</keyword>
<evidence type="ECO:0000259" key="3">
    <source>
        <dbReference type="Pfam" id="PF17451"/>
    </source>
</evidence>
<feature type="chain" id="PRO_5020348187" description="Endo-alpha-N-acetylgalactosaminidase" evidence="1">
    <location>
        <begin position="22"/>
        <end position="977"/>
    </location>
</feature>
<reference evidence="7 8" key="1">
    <citation type="submission" date="2019-02" db="EMBL/GenBank/DDBJ databases">
        <title>Draft genome sequence of Amycolatopsis sp. 8-3EHSu isolated from roots of Suaeda maritima.</title>
        <authorList>
            <person name="Duangmal K."/>
            <person name="Chantavorakit T."/>
        </authorList>
    </citation>
    <scope>NUCLEOTIDE SEQUENCE [LARGE SCALE GENOMIC DNA]</scope>
    <source>
        <strain evidence="7 8">8-3EHSu</strain>
    </source>
</reference>
<evidence type="ECO:0000313" key="8">
    <source>
        <dbReference type="Proteomes" id="UP000292003"/>
    </source>
</evidence>
<dbReference type="Pfam" id="PF12905">
    <property type="entry name" value="Glyco_hydro_101"/>
    <property type="match status" value="1"/>
</dbReference>
<name>A0A4Q7J2N5_9PSEU</name>
<dbReference type="InterPro" id="IPR025706">
    <property type="entry name" value="Endoa_GalNAc"/>
</dbReference>
<dbReference type="InterPro" id="IPR049314">
    <property type="entry name" value="GH101_dom-5"/>
</dbReference>
<feature type="signal peptide" evidence="1">
    <location>
        <begin position="1"/>
        <end position="21"/>
    </location>
</feature>
<feature type="domain" description="Endo-alpha-N-acetylgalactosaminidase" evidence="6">
    <location>
        <begin position="677"/>
        <end position="786"/>
    </location>
</feature>
<feature type="domain" description="Galactose mutarotase-like fold" evidence="5">
    <location>
        <begin position="28"/>
        <end position="267"/>
    </location>
</feature>
<dbReference type="AlphaFoldDB" id="A0A4Q7J2N5"/>
<evidence type="ECO:0000259" key="2">
    <source>
        <dbReference type="Pfam" id="PF12905"/>
    </source>
</evidence>
<sequence length="977" mass="106554">MIARSLLAAALLAGFTPPAAAAPAHLTISSPELVVEVGADFPLVRRYTDRASGAVLDGRTTALDEITVDGVARRVSGRGEVGADGVARYRLTVDGLPGVVVEASLRVTGRATTFRVDRVTDTPRARVGTLDIPGHDLVSVSSEQAGAGTAFTTLDPNATRTADVIGPLTRATPADPAPVGASYGIVHTGQLAAAVETNSSYDKPSGPANGDDARLWHQARSDGDGMRVGLWSGQWTHRAAGSDATEEAPWATVVVTPEVNGDGRVDWQDGAVAFRDIAVTAPGAGRTAERVITHIPFNFASQATHPFLRTLDDVKRISLATDGLGQLAVLKGYGSEGHDSAHPDYADNYNERAGGLRDINTLAAEGQRWNADIGVHVNATESYPEAKAFSERLVDLNRKGWNWLDQSWEIDQRRDNASGALAERFRRLREQAHPNLDFLYVDVYRNHGYVADHMLTELRRQGWTVGTEWSDKLERSSVWSHWANDLDYGGQTNKGLNSRIIRFVRNHERDVWNPHPVLGNSRIEEFEGWTGETDWNAFYRNIWTHNLPAKFLQRQRILRWDDHEITFTGGVRGTDASGRREIFAGGAKVLDGDRYLLPWNGKYYHYNPAGGRTEWTVEGDRPLTVYRLTDTGRRAVGEVRPAGGRITLDAEPGVPYVLDDAGRPSPDPGWGQGSGLNDPGFNAAGLAAWHPRGDVRAERTAQGHTVARFTGPGTLEQRLAPLRPGTYSASVWVEVEPGATRRATLSVGGASNHVDSSTARNYVAADEKHGTYFQRLRVLFDVPSGQRPVLRITGGAGVRVDDVRVVRTERVAGPGMAAEDFEHVDQGWGPFVKGDAGGSTDPRTHLAQRHAPYTQRGWNGKLVDDVLTGSWSLKAHEENAGLVYRTVPQTVRLQPGRRYRVEFAYQNGHAGQYSWITGTGAAERATPMPRALTTTPFAEEFTAGPDAWVGLRKHRVDTPAEADFVLDDFRVTDLGPA</sequence>
<evidence type="ECO:0000256" key="1">
    <source>
        <dbReference type="SAM" id="SignalP"/>
    </source>
</evidence>
<evidence type="ECO:0000313" key="7">
    <source>
        <dbReference type="EMBL" id="RZQ61179.1"/>
    </source>
</evidence>
<dbReference type="RefSeq" id="WP_130477993.1">
    <property type="nucleotide sequence ID" value="NZ_SFCC01000013.1"/>
</dbReference>
<organism evidence="7 8">
    <name type="scientific">Amycolatopsis suaedae</name>
    <dbReference type="NCBI Taxonomy" id="2510978"/>
    <lineage>
        <taxon>Bacteria</taxon>
        <taxon>Bacillati</taxon>
        <taxon>Actinomycetota</taxon>
        <taxon>Actinomycetes</taxon>
        <taxon>Pseudonocardiales</taxon>
        <taxon>Pseudonocardiaceae</taxon>
        <taxon>Amycolatopsis</taxon>
    </lineage>
</organism>
<dbReference type="InterPro" id="IPR040633">
    <property type="entry name" value="Gal_mutarotas_3"/>
</dbReference>
<dbReference type="GO" id="GO:0033926">
    <property type="term" value="F:endo-alpha-N-acetylgalactosaminidase activity"/>
    <property type="evidence" value="ECO:0007669"/>
    <property type="project" value="InterPro"/>
</dbReference>
<keyword evidence="1" id="KW-0732">Signal</keyword>
<dbReference type="InterPro" id="IPR035364">
    <property type="entry name" value="Beta_sandwich_GH101"/>
</dbReference>
<comment type="caution">
    <text evidence="7">The sequence shown here is derived from an EMBL/GenBank/DDBJ whole genome shotgun (WGS) entry which is preliminary data.</text>
</comment>
<evidence type="ECO:0008006" key="9">
    <source>
        <dbReference type="Google" id="ProtNLM"/>
    </source>
</evidence>
<protein>
    <recommendedName>
        <fullName evidence="9">Endo-alpha-N-acetylgalactosaminidase</fullName>
    </recommendedName>
</protein>
<gene>
    <name evidence="7" type="ORF">EWH70_25200</name>
</gene>
<dbReference type="Gene3D" id="2.60.120.260">
    <property type="entry name" value="Galactose-binding domain-like"/>
    <property type="match status" value="2"/>
</dbReference>
<dbReference type="Gene3D" id="2.60.40.1180">
    <property type="entry name" value="Golgi alpha-mannosidase II"/>
    <property type="match status" value="1"/>
</dbReference>
<proteinExistence type="predicted"/>
<dbReference type="EMBL" id="SFCC01000013">
    <property type="protein sequence ID" value="RZQ61179.1"/>
    <property type="molecule type" value="Genomic_DNA"/>
</dbReference>
<dbReference type="GO" id="GO:0030246">
    <property type="term" value="F:carbohydrate binding"/>
    <property type="evidence" value="ECO:0007669"/>
    <property type="project" value="InterPro"/>
</dbReference>
<dbReference type="Pfam" id="PF17451">
    <property type="entry name" value="Glyco_hyd_101C"/>
    <property type="match status" value="1"/>
</dbReference>
<evidence type="ECO:0000259" key="4">
    <source>
        <dbReference type="Pfam" id="PF17974"/>
    </source>
</evidence>
<feature type="domain" description="Glycosyl hydrolase 101 beta-sandwich" evidence="3">
    <location>
        <begin position="545"/>
        <end position="634"/>
    </location>
</feature>
<dbReference type="Gene3D" id="2.70.98.10">
    <property type="match status" value="1"/>
</dbReference>
<dbReference type="InterPro" id="IPR013780">
    <property type="entry name" value="Glyco_hydro_b"/>
</dbReference>
<dbReference type="Gene3D" id="3.20.20.80">
    <property type="entry name" value="Glycosidases"/>
    <property type="match status" value="1"/>
</dbReference>
<dbReference type="InterPro" id="IPR040502">
    <property type="entry name" value="GH101_dom-6"/>
</dbReference>
<evidence type="ECO:0000259" key="6">
    <source>
        <dbReference type="Pfam" id="PF21466"/>
    </source>
</evidence>